<evidence type="ECO:0000256" key="7">
    <source>
        <dbReference type="ARBA" id="ARBA00022801"/>
    </source>
</evidence>
<keyword evidence="8" id="KW-0460">Magnesium</keyword>
<organism evidence="12">
    <name type="scientific">hydrothermal vent metagenome</name>
    <dbReference type="NCBI Taxonomy" id="652676"/>
    <lineage>
        <taxon>unclassified sequences</taxon>
        <taxon>metagenomes</taxon>
        <taxon>ecological metagenomes</taxon>
    </lineage>
</organism>
<evidence type="ECO:0000256" key="4">
    <source>
        <dbReference type="ARBA" id="ARBA00022723"/>
    </source>
</evidence>
<keyword evidence="11" id="KW-0234">DNA repair</keyword>
<dbReference type="GO" id="GO:0008821">
    <property type="term" value="F:crossover junction DNA endonuclease activity"/>
    <property type="evidence" value="ECO:0007669"/>
    <property type="project" value="InterPro"/>
</dbReference>
<dbReference type="CDD" id="cd16962">
    <property type="entry name" value="RuvC"/>
    <property type="match status" value="1"/>
</dbReference>
<dbReference type="AlphaFoldDB" id="A0A3B0YUZ7"/>
<keyword evidence="7 12" id="KW-0378">Hydrolase</keyword>
<dbReference type="GO" id="GO:0003677">
    <property type="term" value="F:DNA binding"/>
    <property type="evidence" value="ECO:0007669"/>
    <property type="project" value="UniProtKB-KW"/>
</dbReference>
<dbReference type="PRINTS" id="PR00696">
    <property type="entry name" value="RSOLVASERUVC"/>
</dbReference>
<keyword evidence="9" id="KW-0238">DNA-binding</keyword>
<evidence type="ECO:0000256" key="8">
    <source>
        <dbReference type="ARBA" id="ARBA00022842"/>
    </source>
</evidence>
<evidence type="ECO:0000256" key="6">
    <source>
        <dbReference type="ARBA" id="ARBA00022763"/>
    </source>
</evidence>
<keyword evidence="4" id="KW-0479">Metal-binding</keyword>
<evidence type="ECO:0000256" key="9">
    <source>
        <dbReference type="ARBA" id="ARBA00023125"/>
    </source>
</evidence>
<protein>
    <submittedName>
        <fullName evidence="12">Crossover junction endodeoxyribonuclease RuvC</fullName>
        <ecNumber evidence="12">3.1.22.4</ecNumber>
    </submittedName>
</protein>
<sequence length="168" mass="18593">MTRILGIDPGSRITGYGVIEFKGNRIKKLASGAIKVSGDSFPFRIKEIYDRVLSISEEYAPVDLAIEKVFVQRNVDSALKLGQARGAAMCAAMSYVEQVYEYAPNQIKQAVVGHGHADKAQVQHMVKIILSLDELPQSDEADALACAICHRHMKKTLDRFKESESRAL</sequence>
<evidence type="ECO:0000256" key="3">
    <source>
        <dbReference type="ARBA" id="ARBA00022722"/>
    </source>
</evidence>
<evidence type="ECO:0000256" key="2">
    <source>
        <dbReference type="ARBA" id="ARBA00022490"/>
    </source>
</evidence>
<name>A0A3B0YUZ7_9ZZZZ</name>
<dbReference type="EC" id="3.1.22.4" evidence="12"/>
<dbReference type="GO" id="GO:0006281">
    <property type="term" value="P:DNA repair"/>
    <property type="evidence" value="ECO:0007669"/>
    <property type="project" value="UniProtKB-KW"/>
</dbReference>
<dbReference type="GO" id="GO:0006310">
    <property type="term" value="P:DNA recombination"/>
    <property type="evidence" value="ECO:0007669"/>
    <property type="project" value="UniProtKB-KW"/>
</dbReference>
<evidence type="ECO:0000256" key="10">
    <source>
        <dbReference type="ARBA" id="ARBA00023172"/>
    </source>
</evidence>
<accession>A0A3B0YUZ7</accession>
<keyword evidence="6" id="KW-0227">DNA damage</keyword>
<evidence type="ECO:0000313" key="12">
    <source>
        <dbReference type="EMBL" id="VAW83241.1"/>
    </source>
</evidence>
<dbReference type="EMBL" id="UOFO01000003">
    <property type="protein sequence ID" value="VAW83241.1"/>
    <property type="molecule type" value="Genomic_DNA"/>
</dbReference>
<dbReference type="NCBIfam" id="TIGR00228">
    <property type="entry name" value="ruvC"/>
    <property type="match status" value="1"/>
</dbReference>
<dbReference type="InterPro" id="IPR036397">
    <property type="entry name" value="RNaseH_sf"/>
</dbReference>
<dbReference type="InterPro" id="IPR020563">
    <property type="entry name" value="X-over_junc_endoDNase_Mg_BS"/>
</dbReference>
<keyword evidence="5" id="KW-0255">Endonuclease</keyword>
<dbReference type="SUPFAM" id="SSF53098">
    <property type="entry name" value="Ribonuclease H-like"/>
    <property type="match status" value="1"/>
</dbReference>
<dbReference type="InterPro" id="IPR012337">
    <property type="entry name" value="RNaseH-like_sf"/>
</dbReference>
<dbReference type="Gene3D" id="3.30.420.10">
    <property type="entry name" value="Ribonuclease H-like superfamily/Ribonuclease H"/>
    <property type="match status" value="1"/>
</dbReference>
<keyword evidence="3" id="KW-0540">Nuclease</keyword>
<dbReference type="InterPro" id="IPR002176">
    <property type="entry name" value="X-over_junc_endoDNase_RuvC"/>
</dbReference>
<evidence type="ECO:0000256" key="1">
    <source>
        <dbReference type="ARBA" id="ARBA00009518"/>
    </source>
</evidence>
<dbReference type="FunFam" id="3.30.420.10:FF:000002">
    <property type="entry name" value="Crossover junction endodeoxyribonuclease RuvC"/>
    <property type="match status" value="1"/>
</dbReference>
<dbReference type="HAMAP" id="MF_00034">
    <property type="entry name" value="RuvC"/>
    <property type="match status" value="1"/>
</dbReference>
<gene>
    <name evidence="12" type="ORF">MNBD_GAMMA16-381</name>
</gene>
<dbReference type="PANTHER" id="PTHR30194:SF3">
    <property type="entry name" value="CROSSOVER JUNCTION ENDODEOXYRIBONUCLEASE RUVC"/>
    <property type="match status" value="1"/>
</dbReference>
<dbReference type="GO" id="GO:0046872">
    <property type="term" value="F:metal ion binding"/>
    <property type="evidence" value="ECO:0007669"/>
    <property type="project" value="UniProtKB-KW"/>
</dbReference>
<evidence type="ECO:0000256" key="5">
    <source>
        <dbReference type="ARBA" id="ARBA00022759"/>
    </source>
</evidence>
<dbReference type="PROSITE" id="PS01321">
    <property type="entry name" value="RUVC"/>
    <property type="match status" value="1"/>
</dbReference>
<dbReference type="PANTHER" id="PTHR30194">
    <property type="entry name" value="CROSSOVER JUNCTION ENDODEOXYRIBONUCLEASE RUVC"/>
    <property type="match status" value="1"/>
</dbReference>
<comment type="similarity">
    <text evidence="1">Belongs to the RuvC family.</text>
</comment>
<reference evidence="12" key="1">
    <citation type="submission" date="2018-06" db="EMBL/GenBank/DDBJ databases">
        <authorList>
            <person name="Zhirakovskaya E."/>
        </authorList>
    </citation>
    <scope>NUCLEOTIDE SEQUENCE</scope>
</reference>
<proteinExistence type="inferred from homology"/>
<keyword evidence="10" id="KW-0233">DNA recombination</keyword>
<dbReference type="Pfam" id="PF02075">
    <property type="entry name" value="RuvC"/>
    <property type="match status" value="1"/>
</dbReference>
<keyword evidence="2" id="KW-0963">Cytoplasm</keyword>
<evidence type="ECO:0000256" key="11">
    <source>
        <dbReference type="ARBA" id="ARBA00023204"/>
    </source>
</evidence>